<dbReference type="InterPro" id="IPR043472">
    <property type="entry name" value="Macro_dom-like"/>
</dbReference>
<reference evidence="3 4" key="1">
    <citation type="journal article" date="2025" name="Microbiol. Resour. Announc.">
        <title>Draft genome sequences for Neonectria magnoliae and Neonectria punicea, canker pathogens of Liriodendron tulipifera and Acer saccharum in West Virginia.</title>
        <authorList>
            <person name="Petronek H.M."/>
            <person name="Kasson M.T."/>
            <person name="Metheny A.M."/>
            <person name="Stauder C.M."/>
            <person name="Lovett B."/>
            <person name="Lynch S.C."/>
            <person name="Garnas J.R."/>
            <person name="Kasson L.R."/>
            <person name="Stajich J.E."/>
        </authorList>
    </citation>
    <scope>NUCLEOTIDE SEQUENCE [LARGE SCALE GENOMIC DNA]</scope>
    <source>
        <strain evidence="3 4">NRRL 64651</strain>
    </source>
</reference>
<dbReference type="InterPro" id="IPR019261">
    <property type="entry name" value="PARG_cat_microbial"/>
</dbReference>
<dbReference type="PANTHER" id="PTHR35596:SF1">
    <property type="entry name" value="MICROBIAL-TYPE PARG CATALYTIC DOMAIN-CONTAINING PROTEIN"/>
    <property type="match status" value="1"/>
</dbReference>
<keyword evidence="4" id="KW-1185">Reference proteome</keyword>
<evidence type="ECO:0000313" key="4">
    <source>
        <dbReference type="Proteomes" id="UP001498421"/>
    </source>
</evidence>
<accession>A0ABR1IFW0</accession>
<dbReference type="EMBL" id="JAZAVK010000007">
    <property type="protein sequence ID" value="KAK7432100.1"/>
    <property type="molecule type" value="Genomic_DNA"/>
</dbReference>
<dbReference type="Pfam" id="PF10021">
    <property type="entry name" value="PARG_cat_microb"/>
    <property type="match status" value="1"/>
</dbReference>
<protein>
    <recommendedName>
        <fullName evidence="2">Microbial-type PARG catalytic domain-containing protein</fullName>
    </recommendedName>
</protein>
<gene>
    <name evidence="3" type="ORF">QQZ08_001390</name>
</gene>
<proteinExistence type="predicted"/>
<evidence type="ECO:0000256" key="1">
    <source>
        <dbReference type="SAM" id="MobiDB-lite"/>
    </source>
</evidence>
<comment type="caution">
    <text evidence="3">The sequence shown here is derived from an EMBL/GenBank/DDBJ whole genome shotgun (WGS) entry which is preliminary data.</text>
</comment>
<evidence type="ECO:0000259" key="2">
    <source>
        <dbReference type="Pfam" id="PF10021"/>
    </source>
</evidence>
<sequence length="333" mass="36884">MQSQWSSTQRHGQSRPSQSSTSNRAHRDPSQRETLKATAQETRRVLPGLLNELNTTKQASRALKYSFDSLPRLHPDLCPAYPQPATIRVLNDDTLNAAIRLSRSGQQSGQDPNADADQHALQPAVVNFANRHSPGGGWLNGALAQEEALCYRSSLALSLNRKEHYPLATSEALYSPYVLVVREDMASGHRISPAPASHLPVVSVLTVAALHRPQVEVFECKGRDGRAACSGSPPPKTRKKVFARDRDRDLTKCKMRLSLRMAAKHGHGMLVLGAFGCGVYGNPPEDVAHCWLEVLREDEFSGNWWREVWFAVYDPKDEGNFGIFAQVLEGEQV</sequence>
<name>A0ABR1IFW0_9HYPO</name>
<dbReference type="SUPFAM" id="SSF52949">
    <property type="entry name" value="Macro domain-like"/>
    <property type="match status" value="1"/>
</dbReference>
<dbReference type="Gene3D" id="3.40.220.10">
    <property type="entry name" value="Leucine Aminopeptidase, subunit E, domain 1"/>
    <property type="match status" value="1"/>
</dbReference>
<feature type="compositionally biased region" description="Polar residues" evidence="1">
    <location>
        <begin position="1"/>
        <end position="23"/>
    </location>
</feature>
<feature type="domain" description="Microbial-type PARG catalytic" evidence="2">
    <location>
        <begin position="73"/>
        <end position="183"/>
    </location>
</feature>
<feature type="compositionally biased region" description="Basic and acidic residues" evidence="1">
    <location>
        <begin position="25"/>
        <end position="35"/>
    </location>
</feature>
<dbReference type="PANTHER" id="PTHR35596">
    <property type="entry name" value="DUF2263 DOMAIN-CONTAINING PROTEIN"/>
    <property type="match status" value="1"/>
</dbReference>
<dbReference type="Proteomes" id="UP001498421">
    <property type="component" value="Unassembled WGS sequence"/>
</dbReference>
<organism evidence="3 4">
    <name type="scientific">Neonectria magnoliae</name>
    <dbReference type="NCBI Taxonomy" id="2732573"/>
    <lineage>
        <taxon>Eukaryota</taxon>
        <taxon>Fungi</taxon>
        <taxon>Dikarya</taxon>
        <taxon>Ascomycota</taxon>
        <taxon>Pezizomycotina</taxon>
        <taxon>Sordariomycetes</taxon>
        <taxon>Hypocreomycetidae</taxon>
        <taxon>Hypocreales</taxon>
        <taxon>Nectriaceae</taxon>
        <taxon>Neonectria</taxon>
    </lineage>
</organism>
<evidence type="ECO:0000313" key="3">
    <source>
        <dbReference type="EMBL" id="KAK7432100.1"/>
    </source>
</evidence>
<feature type="region of interest" description="Disordered" evidence="1">
    <location>
        <begin position="1"/>
        <end position="38"/>
    </location>
</feature>